<name>A0A2K1QVZ7_9PEZI</name>
<feature type="region of interest" description="Disordered" evidence="1">
    <location>
        <begin position="1"/>
        <end position="108"/>
    </location>
</feature>
<feature type="region of interest" description="Disordered" evidence="1">
    <location>
        <begin position="266"/>
        <end position="487"/>
    </location>
</feature>
<gene>
    <name evidence="2" type="ORF">CAC42_2409</name>
</gene>
<keyword evidence="3" id="KW-1185">Reference proteome</keyword>
<feature type="compositionally biased region" description="Basic and acidic residues" evidence="1">
    <location>
        <begin position="450"/>
        <end position="469"/>
    </location>
</feature>
<accession>A0A2K1QVZ7</accession>
<feature type="compositionally biased region" description="Polar residues" evidence="1">
    <location>
        <begin position="386"/>
        <end position="396"/>
    </location>
</feature>
<proteinExistence type="predicted"/>
<feature type="compositionally biased region" description="Low complexity" evidence="1">
    <location>
        <begin position="51"/>
        <end position="72"/>
    </location>
</feature>
<sequence length="487" mass="52135">MAPKKATAQARRAANPTSSSSFQHAIGHATHSYNTRSARRVHAAPPVNPSTTGQRRQAQTTRAQAPPTTATNRPPPSESATNPPDVPQQAAPSSGPPDPPSDGSRPRDIQNIVHQNQELNVATQSETNQDQREQQQQEVQEITDQASAVSESPSNGASILRQARDIFANHQPLPAESVVRQTVNNLVDMATQLRDSASNYQHLYEAAEGQLSLLNATAQYEGLHSGTSGHSGCVDRRQVAIQLSGLQRQIRALARDIDAAFVRFGLAPDSDAGGNGGGGDGDDGRDKGDGKDGDDEDGTEGGSDRGGARVRASRGPPAPPDEDADNGAEAERRGKHRRSHIHDCGTDLCTDGSGDPSDRGRDRTDDEYRTESCEDDSYYDKAGSDQPPTSIGNEEASNAPVEDPSTHPGVLNGIHGEDREDAGPQKRAGRKRSRSVEAFSRTYDKVTAASERHVQEQASKRKADDRDSQEAVIAGVNEGPETKRQRI</sequence>
<feature type="compositionally biased region" description="Basic and acidic residues" evidence="1">
    <location>
        <begin position="356"/>
        <end position="383"/>
    </location>
</feature>
<feature type="compositionally biased region" description="Basic and acidic residues" evidence="1">
    <location>
        <begin position="282"/>
        <end position="291"/>
    </location>
</feature>
<reference evidence="2 3" key="1">
    <citation type="submission" date="2017-06" db="EMBL/GenBank/DDBJ databases">
        <title>Draft genome sequence of a variant of Elsinoe murrayae.</title>
        <authorList>
            <person name="Cheng Q."/>
        </authorList>
    </citation>
    <scope>NUCLEOTIDE SEQUENCE [LARGE SCALE GENOMIC DNA]</scope>
    <source>
        <strain evidence="2 3">CQ-2017a</strain>
    </source>
</reference>
<feature type="region of interest" description="Disordered" evidence="1">
    <location>
        <begin position="123"/>
        <end position="156"/>
    </location>
</feature>
<feature type="compositionally biased region" description="Polar residues" evidence="1">
    <location>
        <begin position="142"/>
        <end position="156"/>
    </location>
</feature>
<organism evidence="2 3">
    <name type="scientific">Sphaceloma murrayae</name>
    <dbReference type="NCBI Taxonomy" id="2082308"/>
    <lineage>
        <taxon>Eukaryota</taxon>
        <taxon>Fungi</taxon>
        <taxon>Dikarya</taxon>
        <taxon>Ascomycota</taxon>
        <taxon>Pezizomycotina</taxon>
        <taxon>Dothideomycetes</taxon>
        <taxon>Dothideomycetidae</taxon>
        <taxon>Myriangiales</taxon>
        <taxon>Elsinoaceae</taxon>
        <taxon>Sphaceloma</taxon>
    </lineage>
</organism>
<comment type="caution">
    <text evidence="2">The sequence shown here is derived from an EMBL/GenBank/DDBJ whole genome shotgun (WGS) entry which is preliminary data.</text>
</comment>
<dbReference type="EMBL" id="NKHZ01000032">
    <property type="protein sequence ID" value="PNS19232.1"/>
    <property type="molecule type" value="Genomic_DNA"/>
</dbReference>
<evidence type="ECO:0000256" key="1">
    <source>
        <dbReference type="SAM" id="MobiDB-lite"/>
    </source>
</evidence>
<protein>
    <submittedName>
        <fullName evidence="2">Uncharacterized protein</fullName>
    </submittedName>
</protein>
<dbReference type="InParanoid" id="A0A2K1QVZ7"/>
<dbReference type="AlphaFoldDB" id="A0A2K1QVZ7"/>
<dbReference type="Proteomes" id="UP000243797">
    <property type="component" value="Unassembled WGS sequence"/>
</dbReference>
<feature type="compositionally biased region" description="Basic and acidic residues" evidence="1">
    <location>
        <begin position="415"/>
        <end position="424"/>
    </location>
</feature>
<evidence type="ECO:0000313" key="3">
    <source>
        <dbReference type="Proteomes" id="UP000243797"/>
    </source>
</evidence>
<evidence type="ECO:0000313" key="2">
    <source>
        <dbReference type="EMBL" id="PNS19232.1"/>
    </source>
</evidence>